<keyword evidence="2" id="KW-0808">Transferase</keyword>
<dbReference type="EMBL" id="BQNB010010421">
    <property type="protein sequence ID" value="GJS77073.1"/>
    <property type="molecule type" value="Genomic_DNA"/>
</dbReference>
<dbReference type="Pfam" id="PF13966">
    <property type="entry name" value="zf-RVT"/>
    <property type="match status" value="1"/>
</dbReference>
<keyword evidence="2" id="KW-0548">Nucleotidyltransferase</keyword>
<dbReference type="SUPFAM" id="SSF56219">
    <property type="entry name" value="DNase I-like"/>
    <property type="match status" value="1"/>
</dbReference>
<evidence type="ECO:0000259" key="1">
    <source>
        <dbReference type="PROSITE" id="PS50878"/>
    </source>
</evidence>
<dbReference type="SUPFAM" id="SSF56672">
    <property type="entry name" value="DNA/RNA polymerases"/>
    <property type="match status" value="1"/>
</dbReference>
<name>A0ABQ4YK02_9ASTR</name>
<dbReference type="InterPro" id="IPR005135">
    <property type="entry name" value="Endo/exonuclease/phosphatase"/>
</dbReference>
<reference evidence="2" key="2">
    <citation type="submission" date="2022-01" db="EMBL/GenBank/DDBJ databases">
        <authorList>
            <person name="Yamashiro T."/>
            <person name="Shiraishi A."/>
            <person name="Satake H."/>
            <person name="Nakayama K."/>
        </authorList>
    </citation>
    <scope>NUCLEOTIDE SEQUENCE</scope>
</reference>
<reference evidence="2" key="1">
    <citation type="journal article" date="2022" name="Int. J. Mol. Sci.">
        <title>Draft Genome of Tanacetum Coccineum: Genomic Comparison of Closely Related Tanacetum-Family Plants.</title>
        <authorList>
            <person name="Yamashiro T."/>
            <person name="Shiraishi A."/>
            <person name="Nakayama K."/>
            <person name="Satake H."/>
        </authorList>
    </citation>
    <scope>NUCLEOTIDE SEQUENCE</scope>
</reference>
<evidence type="ECO:0000313" key="3">
    <source>
        <dbReference type="Proteomes" id="UP001151760"/>
    </source>
</evidence>
<dbReference type="CDD" id="cd01650">
    <property type="entry name" value="RT_nLTR_like"/>
    <property type="match status" value="1"/>
</dbReference>
<dbReference type="InterPro" id="IPR000477">
    <property type="entry name" value="RT_dom"/>
</dbReference>
<accession>A0ABQ4YK02</accession>
<dbReference type="Pfam" id="PF14529">
    <property type="entry name" value="Exo_endo_phos_2"/>
    <property type="match status" value="1"/>
</dbReference>
<dbReference type="Proteomes" id="UP001151760">
    <property type="component" value="Unassembled WGS sequence"/>
</dbReference>
<evidence type="ECO:0000313" key="2">
    <source>
        <dbReference type="EMBL" id="GJS77073.1"/>
    </source>
</evidence>
<organism evidence="2 3">
    <name type="scientific">Tanacetum coccineum</name>
    <dbReference type="NCBI Taxonomy" id="301880"/>
    <lineage>
        <taxon>Eukaryota</taxon>
        <taxon>Viridiplantae</taxon>
        <taxon>Streptophyta</taxon>
        <taxon>Embryophyta</taxon>
        <taxon>Tracheophyta</taxon>
        <taxon>Spermatophyta</taxon>
        <taxon>Magnoliopsida</taxon>
        <taxon>eudicotyledons</taxon>
        <taxon>Gunneridae</taxon>
        <taxon>Pentapetalae</taxon>
        <taxon>asterids</taxon>
        <taxon>campanulids</taxon>
        <taxon>Asterales</taxon>
        <taxon>Asteraceae</taxon>
        <taxon>Asteroideae</taxon>
        <taxon>Anthemideae</taxon>
        <taxon>Anthemidinae</taxon>
        <taxon>Tanacetum</taxon>
    </lineage>
</organism>
<comment type="caution">
    <text evidence="2">The sequence shown here is derived from an EMBL/GenBank/DDBJ whole genome shotgun (WGS) entry which is preliminary data.</text>
</comment>
<protein>
    <submittedName>
        <fullName evidence="2">RNA-directed DNA polymerase, eukaryota</fullName>
    </submittedName>
</protein>
<feature type="domain" description="Reverse transcriptase" evidence="1">
    <location>
        <begin position="443"/>
        <end position="720"/>
    </location>
</feature>
<keyword evidence="3" id="KW-1185">Reference proteome</keyword>
<dbReference type="PANTHER" id="PTHR33116">
    <property type="entry name" value="REVERSE TRANSCRIPTASE ZINC-BINDING DOMAIN-CONTAINING PROTEIN-RELATED-RELATED"/>
    <property type="match status" value="1"/>
</dbReference>
<proteinExistence type="predicted"/>
<sequence>MEKMEIFSVKMCWGNFAFDYVHSDSVGNSGGILCVWDPSSYRKKDVTVSDYFIMIRGVWLKTGCDLLIVSVYAPQELNEKKMLWDYLTHVINNWKGEVIIMGDFNEVRCKSERFGSNFNVQGANVFNSFIVNAGLEEIPLGGCSFTWCHKSATKMSKLDRFLISENLMITCPNFTATSLERYLSDHRPILLRESHFDYGPTPFRFFHSWFEMEGFNKLVEDAWNEAPVDESNAMSNMMKKLKYLKQKIRDWNKGNMKSSKNIKAKLKDDLKAVDDIIDNGEGNDEVVKLRMDVLKSIQDIDKIQSLDAAQKAKIKWSIEGDENSSFYHGVLNKKRSQLNIRGILVDGTWVDNPQRVKNEFLHHFSKRFDKPAANRASLVMNFSKILSCDQQVELELEVSKDEVKRAVWDCGTDKAPGPDGFTFGFYRRFWKVIENDVFDAVNHFFTYGDIPKGCNSSFIALIPKIPDANVVKDFRPISLIGSLYKIIAKILANRLVVVLGDIVNEVQSAFIADRQILDGPFILNEVLQWCKSKKKQSLIFKVDFEKAYDSVRWDFLDEVLKKFGFGDKWCTWIQSCLRSSRGSIIINGSPTAEFQFHKGLKQGDPLSPFLFILIMESLHLSFQRVVDARMFKGITLSSSLMLSHMFYADDVIFVGQWCDDNINTLVQVLECFFHASGLHINMNKSKLMGVLVDDEKVKQAASKLGCLILKPPFSYLGSKVGGSMHRIQAWNEVVDRVYARLSKWKMKTLSIGGRLTLLKSVLGSMPIYHMSIFRVPMSVLRRLESIRSHFFNGHDPNSKRTSWVKWKNVLASKEKGGLGVSSLYALNRGLMFKWVWRFFTQNTSLWSRVIKAIHGEDGKVGKQVKSAFPSYWMDIVHEINVLKNQGINLLNCMQMKLGNGDKTAFWEDIWIGHIVLKDLYPRIYALETCKFVKVGTKLTQSSLDFSFRRKPRGGIEQEQYEALLVQVQDVNLVPVSDRWKWSLENSGDFSVASVRKMLDDKMLPDVTTKTRWIKLVPIKVNVHAWKVKIDSLPTRFNISRRGMDIESITCSICDNEVESSSHLFFKCNMVRDIIRKITRWWDITYIEADSYEDWLNWLVNLRLSSNYKQALEGVFYVMWWHVWQYRNKYIFEAVSSPKAMIFEDIVSRSFYWCRNRCKASFSWNDWLKNLYLVAL</sequence>
<keyword evidence="2" id="KW-0695">RNA-directed DNA polymerase</keyword>
<dbReference type="PANTHER" id="PTHR33116:SF78">
    <property type="entry name" value="OS12G0587133 PROTEIN"/>
    <property type="match status" value="1"/>
</dbReference>
<dbReference type="Gene3D" id="3.60.10.10">
    <property type="entry name" value="Endonuclease/exonuclease/phosphatase"/>
    <property type="match status" value="1"/>
</dbReference>
<gene>
    <name evidence="2" type="ORF">Tco_0726954</name>
</gene>
<dbReference type="GO" id="GO:0003964">
    <property type="term" value="F:RNA-directed DNA polymerase activity"/>
    <property type="evidence" value="ECO:0007669"/>
    <property type="project" value="UniProtKB-KW"/>
</dbReference>
<dbReference type="InterPro" id="IPR036691">
    <property type="entry name" value="Endo/exonu/phosph_ase_sf"/>
</dbReference>
<dbReference type="InterPro" id="IPR043502">
    <property type="entry name" value="DNA/RNA_pol_sf"/>
</dbReference>
<dbReference type="InterPro" id="IPR026960">
    <property type="entry name" value="RVT-Znf"/>
</dbReference>
<dbReference type="Pfam" id="PF00078">
    <property type="entry name" value="RVT_1"/>
    <property type="match status" value="1"/>
</dbReference>
<dbReference type="PROSITE" id="PS50878">
    <property type="entry name" value="RT_POL"/>
    <property type="match status" value="1"/>
</dbReference>